<evidence type="ECO:0000256" key="5">
    <source>
        <dbReference type="SAM" id="MobiDB-lite"/>
    </source>
</evidence>
<evidence type="ECO:0000313" key="7">
    <source>
        <dbReference type="EMBL" id="MBD2505138.1"/>
    </source>
</evidence>
<accession>A0ABR8DF39</accession>
<proteinExistence type="inferred from homology"/>
<dbReference type="InterPro" id="IPR041569">
    <property type="entry name" value="AAA_lid_3"/>
</dbReference>
<dbReference type="InterPro" id="IPR052381">
    <property type="entry name" value="AAA_domain_protein"/>
</dbReference>
<dbReference type="Gene3D" id="3.40.50.300">
    <property type="entry name" value="P-loop containing nucleotide triphosphate hydrolases"/>
    <property type="match status" value="1"/>
</dbReference>
<evidence type="ECO:0000256" key="3">
    <source>
        <dbReference type="ARBA" id="ARBA00038088"/>
    </source>
</evidence>
<feature type="domain" description="AAA+ ATPase" evidence="6">
    <location>
        <begin position="292"/>
        <end position="425"/>
    </location>
</feature>
<evidence type="ECO:0000259" key="6">
    <source>
        <dbReference type="SMART" id="SM00382"/>
    </source>
</evidence>
<dbReference type="InterPro" id="IPR027417">
    <property type="entry name" value="P-loop_NTPase"/>
</dbReference>
<dbReference type="RefSeq" id="WP_190479633.1">
    <property type="nucleotide sequence ID" value="NZ_JACJSG010000070.1"/>
</dbReference>
<name>A0ABR8DF39_9NOST</name>
<comment type="caution">
    <text evidence="7">The sequence shown here is derived from an EMBL/GenBank/DDBJ whole genome shotgun (WGS) entry which is preliminary data.</text>
</comment>
<dbReference type="PANTHER" id="PTHR42960:SF1">
    <property type="entry name" value="YCF46 PROTEIN"/>
    <property type="match status" value="1"/>
</dbReference>
<reference evidence="7 8" key="1">
    <citation type="journal article" date="2020" name="ISME J.">
        <title>Comparative genomics reveals insights into cyanobacterial evolution and habitat adaptation.</title>
        <authorList>
            <person name="Chen M.Y."/>
            <person name="Teng W.K."/>
            <person name="Zhao L."/>
            <person name="Hu C.X."/>
            <person name="Zhou Y.K."/>
            <person name="Han B.P."/>
            <person name="Song L.R."/>
            <person name="Shu W.S."/>
        </authorList>
    </citation>
    <scope>NUCLEOTIDE SEQUENCE [LARGE SCALE GENOMIC DNA]</scope>
    <source>
        <strain evidence="7 8">FACHB-119</strain>
    </source>
</reference>
<dbReference type="Proteomes" id="UP000661112">
    <property type="component" value="Unassembled WGS sequence"/>
</dbReference>
<dbReference type="InterPro" id="IPR003959">
    <property type="entry name" value="ATPase_AAA_core"/>
</dbReference>
<dbReference type="PANTHER" id="PTHR42960">
    <property type="entry name" value="YCF46 PROTEIN"/>
    <property type="match status" value="1"/>
</dbReference>
<gene>
    <name evidence="7" type="ORF">H6G83_31810</name>
</gene>
<evidence type="ECO:0000256" key="4">
    <source>
        <dbReference type="ARBA" id="ARBA00040480"/>
    </source>
</evidence>
<dbReference type="EMBL" id="JACJSG010000070">
    <property type="protein sequence ID" value="MBD2505138.1"/>
    <property type="molecule type" value="Genomic_DNA"/>
</dbReference>
<comment type="similarity">
    <text evidence="3">Belongs to the AAA ATPase family. Highly divergent.</text>
</comment>
<keyword evidence="2" id="KW-0067">ATP-binding</keyword>
<dbReference type="SMART" id="SM00382">
    <property type="entry name" value="AAA"/>
    <property type="match status" value="1"/>
</dbReference>
<dbReference type="InterPro" id="IPR003593">
    <property type="entry name" value="AAA+_ATPase"/>
</dbReference>
<dbReference type="Gene3D" id="1.10.8.60">
    <property type="match status" value="1"/>
</dbReference>
<feature type="region of interest" description="Disordered" evidence="5">
    <location>
        <begin position="521"/>
        <end position="542"/>
    </location>
</feature>
<protein>
    <recommendedName>
        <fullName evidence="4">Uncharacterized AAA domain-containing protein ycf46</fullName>
    </recommendedName>
</protein>
<organism evidence="7 8">
    <name type="scientific">Anabaena azotica FACHB-119</name>
    <dbReference type="NCBI Taxonomy" id="947527"/>
    <lineage>
        <taxon>Bacteria</taxon>
        <taxon>Bacillati</taxon>
        <taxon>Cyanobacteriota</taxon>
        <taxon>Cyanophyceae</taxon>
        <taxon>Nostocales</taxon>
        <taxon>Nostocaceae</taxon>
        <taxon>Anabaena</taxon>
        <taxon>Anabaena azotica</taxon>
    </lineage>
</organism>
<keyword evidence="8" id="KW-1185">Reference proteome</keyword>
<dbReference type="Pfam" id="PF17862">
    <property type="entry name" value="AAA_lid_3"/>
    <property type="match status" value="1"/>
</dbReference>
<dbReference type="SUPFAM" id="SSF52540">
    <property type="entry name" value="P-loop containing nucleoside triphosphate hydrolases"/>
    <property type="match status" value="1"/>
</dbReference>
<evidence type="ECO:0000313" key="8">
    <source>
        <dbReference type="Proteomes" id="UP000661112"/>
    </source>
</evidence>
<sequence length="542" mass="59896">MSLNNLLVTIDSQIPIAALEVLAPEEATIIACLTSQANQKLDSPVYFWNLGVAGLEQCIVGADGDLRFKPVSQYKRPAHIDPLIYIFEYIENFDGVGVFILGDVHPFVGKNSPQLSWEILSRVKNLYHRLKLTDKRIVFLGQNIQLHESLVRLIPYFEIALPTVEQIQEALPFYLEDLRQSASDQDAVLTINLSGEQMESLARAVLGLTLEEIRDFLRLTLKGSRTAQGEWIIDSGFISKAVEYKTRMLKQMGIELGKGATIPFGGLDLLREWLNRRKRLFTQQARLLSLPQPKGVLLAGPPGVGKGLLTKNIANILNLPLLQLDIASMLGSLVGESEGNVRRALKTAEAIAPCILWVDEVEKALSGQGDTSGVSQRILGNILTFMSECTAGVFVVATCNDPSALPSELKRKGRFDENFFVDLPSQPERAQILRIHLERFGISVEDEYLEAIAANTAKFSGAELETLASEAALLAFEQNRPQKVTLGDLEECRQTITPLAIQDAAAVEKMREWAKTARAASTAIAQDQPAKSIRTARHRNMN</sequence>
<dbReference type="Pfam" id="PF00004">
    <property type="entry name" value="AAA"/>
    <property type="match status" value="1"/>
</dbReference>
<keyword evidence="1" id="KW-0547">Nucleotide-binding</keyword>
<evidence type="ECO:0000256" key="1">
    <source>
        <dbReference type="ARBA" id="ARBA00022741"/>
    </source>
</evidence>
<evidence type="ECO:0000256" key="2">
    <source>
        <dbReference type="ARBA" id="ARBA00022840"/>
    </source>
</evidence>